<sequence>MIDEPTPDLHGLRRRKMLAAVYIIGGVAEVTAFSILAVLHLLPYFPAAFGIILGLHLLPLAGVFHSSHFRTFGWAITLWSAGCLLLTEHLVLMSSAGILVLATLLILVLLFLGRAATPAKTAS</sequence>
<keyword evidence="3" id="KW-1185">Reference proteome</keyword>
<keyword evidence="1" id="KW-1133">Transmembrane helix</keyword>
<reference evidence="2 3" key="1">
    <citation type="submission" date="2016-10" db="EMBL/GenBank/DDBJ databases">
        <authorList>
            <person name="de Groot N.N."/>
        </authorList>
    </citation>
    <scope>NUCLEOTIDE SEQUENCE [LARGE SCALE GENOMIC DNA]</scope>
    <source>
        <strain evidence="2 3">GAS232</strain>
    </source>
</reference>
<keyword evidence="1" id="KW-0472">Membrane</keyword>
<dbReference type="EMBL" id="LT629690">
    <property type="protein sequence ID" value="SDF92685.1"/>
    <property type="molecule type" value="Genomic_DNA"/>
</dbReference>
<accession>A0A1G7Q2H4</accession>
<keyword evidence="1" id="KW-0812">Transmembrane</keyword>
<evidence type="ECO:0000313" key="3">
    <source>
        <dbReference type="Proteomes" id="UP000182427"/>
    </source>
</evidence>
<name>A0A1G7Q2H4_9BACT</name>
<dbReference type="AlphaFoldDB" id="A0A1G7Q2H4"/>
<protein>
    <submittedName>
        <fullName evidence="2">Uncharacterized protein</fullName>
    </submittedName>
</protein>
<organism evidence="2 3">
    <name type="scientific">Terriglobus roseus</name>
    <dbReference type="NCBI Taxonomy" id="392734"/>
    <lineage>
        <taxon>Bacteria</taxon>
        <taxon>Pseudomonadati</taxon>
        <taxon>Acidobacteriota</taxon>
        <taxon>Terriglobia</taxon>
        <taxon>Terriglobales</taxon>
        <taxon>Acidobacteriaceae</taxon>
        <taxon>Terriglobus</taxon>
    </lineage>
</organism>
<feature type="transmembrane region" description="Helical" evidence="1">
    <location>
        <begin position="20"/>
        <end position="39"/>
    </location>
</feature>
<dbReference type="Proteomes" id="UP000182427">
    <property type="component" value="Chromosome I"/>
</dbReference>
<proteinExistence type="predicted"/>
<evidence type="ECO:0000256" key="1">
    <source>
        <dbReference type="SAM" id="Phobius"/>
    </source>
</evidence>
<feature type="transmembrane region" description="Helical" evidence="1">
    <location>
        <begin position="45"/>
        <end position="64"/>
    </location>
</feature>
<feature type="transmembrane region" description="Helical" evidence="1">
    <location>
        <begin position="98"/>
        <end position="117"/>
    </location>
</feature>
<gene>
    <name evidence="2" type="ORF">SAMN05444167_3720</name>
</gene>
<evidence type="ECO:0000313" key="2">
    <source>
        <dbReference type="EMBL" id="SDF92685.1"/>
    </source>
</evidence>